<proteinExistence type="predicted"/>
<reference evidence="2 3" key="1">
    <citation type="submission" date="2016-09" db="EMBL/GenBank/DDBJ databases">
        <title>Vagococcus teuberi sp. nov., isolated from the Malian artisanal sour milk fene.</title>
        <authorList>
            <person name="Wullschleger S."/>
            <person name="Seifert C."/>
            <person name="Baumgartner S."/>
            <person name="Lacroix C."/>
            <person name="Bonfoh B."/>
            <person name="Stevens M.J."/>
            <person name="Meile L."/>
        </authorList>
    </citation>
    <scope>NUCLEOTIDE SEQUENCE [LARGE SCALE GENOMIC DNA]</scope>
    <source>
        <strain evidence="2 3">DSM 21459</strain>
    </source>
</reference>
<dbReference type="KEGG" id="vte:BHY08_09800"/>
<keyword evidence="1" id="KW-0812">Transmembrane</keyword>
<dbReference type="EMBL" id="CP017267">
    <property type="protein sequence ID" value="APB32076.1"/>
    <property type="molecule type" value="Genomic_DNA"/>
</dbReference>
<dbReference type="STRING" id="519472.BHY08_09800"/>
<evidence type="ECO:0000313" key="3">
    <source>
        <dbReference type="Proteomes" id="UP000191200"/>
    </source>
</evidence>
<protein>
    <submittedName>
        <fullName evidence="2">Uncharacterized protein</fullName>
    </submittedName>
</protein>
<dbReference type="AlphaFoldDB" id="A0A1J0A807"/>
<keyword evidence="1" id="KW-1133">Transmembrane helix</keyword>
<dbReference type="Proteomes" id="UP000191200">
    <property type="component" value="Chromosome"/>
</dbReference>
<evidence type="ECO:0000256" key="1">
    <source>
        <dbReference type="SAM" id="Phobius"/>
    </source>
</evidence>
<keyword evidence="3" id="KW-1185">Reference proteome</keyword>
<gene>
    <name evidence="2" type="ORF">BHY08_09800</name>
</gene>
<organism evidence="2 3">
    <name type="scientific">Vagococcus teuberi</name>
    <dbReference type="NCBI Taxonomy" id="519472"/>
    <lineage>
        <taxon>Bacteria</taxon>
        <taxon>Bacillati</taxon>
        <taxon>Bacillota</taxon>
        <taxon>Bacilli</taxon>
        <taxon>Lactobacillales</taxon>
        <taxon>Enterococcaceae</taxon>
        <taxon>Vagococcus</taxon>
    </lineage>
</organism>
<keyword evidence="1" id="KW-0472">Membrane</keyword>
<feature type="transmembrane region" description="Helical" evidence="1">
    <location>
        <begin position="41"/>
        <end position="61"/>
    </location>
</feature>
<sequence>MAYFLQISTLLNISFLIPIVLSDLTIKIVRLFRYFGWSMDIGLIISELFLYLLIYVVSVLVRDKVIPFIQSRKKEKVAVGCLLIPLCRVRVI</sequence>
<feature type="transmembrane region" description="Helical" evidence="1">
    <location>
        <begin position="7"/>
        <end position="29"/>
    </location>
</feature>
<accession>A0A1J0A807</accession>
<name>A0A1J0A807_9ENTE</name>
<evidence type="ECO:0000313" key="2">
    <source>
        <dbReference type="EMBL" id="APB32076.1"/>
    </source>
</evidence>